<feature type="compositionally biased region" description="Basic and acidic residues" evidence="1">
    <location>
        <begin position="148"/>
        <end position="165"/>
    </location>
</feature>
<feature type="region of interest" description="Disordered" evidence="1">
    <location>
        <begin position="131"/>
        <end position="183"/>
    </location>
</feature>
<dbReference type="InterPro" id="IPR007313">
    <property type="entry name" value="FxsA"/>
</dbReference>
<dbReference type="EMBL" id="CP029353">
    <property type="protein sequence ID" value="AWK86037.1"/>
    <property type="molecule type" value="Genomic_DNA"/>
</dbReference>
<dbReference type="GO" id="GO:0016020">
    <property type="term" value="C:membrane"/>
    <property type="evidence" value="ECO:0007669"/>
    <property type="project" value="InterPro"/>
</dbReference>
<dbReference type="PANTHER" id="PTHR35335">
    <property type="entry name" value="UPF0716 PROTEIN FXSA"/>
    <property type="match status" value="1"/>
</dbReference>
<dbReference type="Pfam" id="PF04186">
    <property type="entry name" value="FxsA"/>
    <property type="match status" value="1"/>
</dbReference>
<dbReference type="AlphaFoldDB" id="A0A2S2CNY8"/>
<sequence length="183" mass="19583">MNPLLSILLLPVVEIIGFIVVGDWIGAGPTIGLLILSLLVGSALIRRQGVAAVGRAQGAMQRGETPMGAVFDGFCKLVAGVLLVIPGFVTDILALILLIPPVRRGLGLWLLARLARSGSFQMWSSGTVWRDPPDAGEARRPPPGVIDVDYRDVTADERDGRRDGPDGPALSDSRWGQDRRDGR</sequence>
<gene>
    <name evidence="2" type="ORF">DEW08_07035</name>
</gene>
<accession>A0A2S2CNY8</accession>
<dbReference type="KEGG" id="azz:DEW08_07035"/>
<dbReference type="PANTHER" id="PTHR35335:SF1">
    <property type="entry name" value="UPF0716 PROTEIN FXSA"/>
    <property type="match status" value="1"/>
</dbReference>
<keyword evidence="3" id="KW-1185">Reference proteome</keyword>
<dbReference type="OrthoDB" id="9792788at2"/>
<feature type="compositionally biased region" description="Basic and acidic residues" evidence="1">
    <location>
        <begin position="131"/>
        <end position="140"/>
    </location>
</feature>
<dbReference type="RefSeq" id="WP_109325693.1">
    <property type="nucleotide sequence ID" value="NZ_CP029353.1"/>
</dbReference>
<dbReference type="Proteomes" id="UP000245629">
    <property type="component" value="Chromosome 2"/>
</dbReference>
<protein>
    <submittedName>
        <fullName evidence="2">Exclusion protein FxsA</fullName>
    </submittedName>
</protein>
<evidence type="ECO:0000313" key="3">
    <source>
        <dbReference type="Proteomes" id="UP000245629"/>
    </source>
</evidence>
<evidence type="ECO:0000313" key="2">
    <source>
        <dbReference type="EMBL" id="AWK86037.1"/>
    </source>
</evidence>
<evidence type="ECO:0000256" key="1">
    <source>
        <dbReference type="SAM" id="MobiDB-lite"/>
    </source>
</evidence>
<organism evidence="2 3">
    <name type="scientific">Azospirillum thermophilum</name>
    <dbReference type="NCBI Taxonomy" id="2202148"/>
    <lineage>
        <taxon>Bacteria</taxon>
        <taxon>Pseudomonadati</taxon>
        <taxon>Pseudomonadota</taxon>
        <taxon>Alphaproteobacteria</taxon>
        <taxon>Rhodospirillales</taxon>
        <taxon>Azospirillaceae</taxon>
        <taxon>Azospirillum</taxon>
    </lineage>
</organism>
<dbReference type="NCBIfam" id="NF008528">
    <property type="entry name" value="PRK11463.1-2"/>
    <property type="match status" value="1"/>
</dbReference>
<reference evidence="3" key="1">
    <citation type="submission" date="2018-05" db="EMBL/GenBank/DDBJ databases">
        <title>Azospirillum thermophila sp. nov., a novel isolated from hot spring.</title>
        <authorList>
            <person name="Zhao Z."/>
        </authorList>
    </citation>
    <scope>NUCLEOTIDE SEQUENCE [LARGE SCALE GENOMIC DNA]</scope>
    <source>
        <strain evidence="3">CFH 70021</strain>
    </source>
</reference>
<name>A0A2S2CNY8_9PROT</name>
<proteinExistence type="predicted"/>